<keyword evidence="4 5" id="KW-0472">Membrane</keyword>
<protein>
    <submittedName>
        <fullName evidence="6">Type IV secretion system protein VirB3</fullName>
    </submittedName>
</protein>
<evidence type="ECO:0000256" key="4">
    <source>
        <dbReference type="ARBA" id="ARBA00023136"/>
    </source>
</evidence>
<evidence type="ECO:0000256" key="1">
    <source>
        <dbReference type="ARBA" id="ARBA00004370"/>
    </source>
</evidence>
<dbReference type="RefSeq" id="WP_139672768.1">
    <property type="nucleotide sequence ID" value="NZ_VDMN01000001.1"/>
</dbReference>
<dbReference type="GO" id="GO:0016020">
    <property type="term" value="C:membrane"/>
    <property type="evidence" value="ECO:0007669"/>
    <property type="project" value="UniProtKB-SubCell"/>
</dbReference>
<comment type="caution">
    <text evidence="6">The sequence shown here is derived from an EMBL/GenBank/DDBJ whole genome shotgun (WGS) entry which is preliminary data.</text>
</comment>
<keyword evidence="7" id="KW-1185">Reference proteome</keyword>
<dbReference type="Pfam" id="PF05101">
    <property type="entry name" value="VirB3"/>
    <property type="match status" value="1"/>
</dbReference>
<organism evidence="6 7">
    <name type="scientific">Aliirhizobium smilacinae</name>
    <dbReference type="NCBI Taxonomy" id="1395944"/>
    <lineage>
        <taxon>Bacteria</taxon>
        <taxon>Pseudomonadati</taxon>
        <taxon>Pseudomonadota</taxon>
        <taxon>Alphaproteobacteria</taxon>
        <taxon>Hyphomicrobiales</taxon>
        <taxon>Rhizobiaceae</taxon>
        <taxon>Aliirhizobium</taxon>
    </lineage>
</organism>
<evidence type="ECO:0000256" key="3">
    <source>
        <dbReference type="ARBA" id="ARBA00022989"/>
    </source>
</evidence>
<gene>
    <name evidence="6" type="ORF">FHP24_03230</name>
</gene>
<reference evidence="6 7" key="1">
    <citation type="submission" date="2019-06" db="EMBL/GenBank/DDBJ databases">
        <title>The draft genome of Rhizobium smilacinae PTYR-5.</title>
        <authorList>
            <person name="Liu L."/>
            <person name="Li L."/>
            <person name="Zhang X."/>
        </authorList>
    </citation>
    <scope>NUCLEOTIDE SEQUENCE [LARGE SCALE GENOMIC DNA]</scope>
    <source>
        <strain evidence="6 7">PTYR-5</strain>
    </source>
</reference>
<evidence type="ECO:0000313" key="6">
    <source>
        <dbReference type="EMBL" id="TNM65304.1"/>
    </source>
</evidence>
<evidence type="ECO:0000313" key="7">
    <source>
        <dbReference type="Proteomes" id="UP000311605"/>
    </source>
</evidence>
<evidence type="ECO:0000256" key="5">
    <source>
        <dbReference type="SAM" id="Phobius"/>
    </source>
</evidence>
<keyword evidence="3 5" id="KW-1133">Transmembrane helix</keyword>
<name>A0A5C4XRT5_9HYPH</name>
<dbReference type="AlphaFoldDB" id="A0A5C4XRT5"/>
<keyword evidence="2 5" id="KW-0812">Transmembrane</keyword>
<dbReference type="EMBL" id="VDMN01000001">
    <property type="protein sequence ID" value="TNM65304.1"/>
    <property type="molecule type" value="Genomic_DNA"/>
</dbReference>
<dbReference type="InterPro" id="IPR007792">
    <property type="entry name" value="T4SS_VirB3/TrbD/AvhB"/>
</dbReference>
<proteinExistence type="predicted"/>
<feature type="transmembrane region" description="Helical" evidence="5">
    <location>
        <begin position="49"/>
        <end position="67"/>
    </location>
</feature>
<dbReference type="Proteomes" id="UP000311605">
    <property type="component" value="Unassembled WGS sequence"/>
</dbReference>
<comment type="subcellular location">
    <subcellularLocation>
        <location evidence="1">Membrane</location>
    </subcellularLocation>
</comment>
<feature type="transmembrane region" description="Helical" evidence="5">
    <location>
        <begin position="23"/>
        <end position="44"/>
    </location>
</feature>
<accession>A0A5C4XRT5</accession>
<sequence>MDAQSEDKVVLTPLIVGLTRPPMLWGVPYMAVVIVIGVTVTAWLMTNHLAALGLSPLLYLLLFSLTASDSKFLDVLQVACRQTPGTPNRAFWGATSYGL</sequence>
<evidence type="ECO:0000256" key="2">
    <source>
        <dbReference type="ARBA" id="ARBA00022692"/>
    </source>
</evidence>
<dbReference type="OrthoDB" id="7923381at2"/>